<organism evidence="3 4">
    <name type="scientific">Meridianimarinicoccus marinus</name>
    <dbReference type="NCBI Taxonomy" id="3231483"/>
    <lineage>
        <taxon>Bacteria</taxon>
        <taxon>Pseudomonadati</taxon>
        <taxon>Pseudomonadota</taxon>
        <taxon>Alphaproteobacteria</taxon>
        <taxon>Rhodobacterales</taxon>
        <taxon>Paracoccaceae</taxon>
        <taxon>Meridianimarinicoccus</taxon>
    </lineage>
</organism>
<gene>
    <name evidence="3" type="ORF">AB0T83_04105</name>
</gene>
<keyword evidence="4" id="KW-1185">Reference proteome</keyword>
<proteinExistence type="predicted"/>
<sequence>MKLIEEEVPMFNGLDLFNLASNKASHAGMQQAMIARNVANADTPGYKAAALEPFSIQGRSTPARLAMAQSRPGHQAAPADFNRTAFRTEARDGDAAPNGNTVSLETEMLEAARVKQDHDLALAAYRGGMTLLRTVLGRAG</sequence>
<name>A0ABV3L342_9RHOB</name>
<dbReference type="Proteomes" id="UP001553161">
    <property type="component" value="Unassembled WGS sequence"/>
</dbReference>
<feature type="domain" description="Flagellar basal body rod protein N-terminal" evidence="2">
    <location>
        <begin position="30"/>
        <end position="47"/>
    </location>
</feature>
<evidence type="ECO:0000259" key="2">
    <source>
        <dbReference type="Pfam" id="PF00460"/>
    </source>
</evidence>
<dbReference type="InterPro" id="IPR001444">
    <property type="entry name" value="Flag_bb_rod_N"/>
</dbReference>
<accession>A0ABV3L342</accession>
<evidence type="ECO:0000313" key="3">
    <source>
        <dbReference type="EMBL" id="MEV8465965.1"/>
    </source>
</evidence>
<comment type="caution">
    <text evidence="3">The sequence shown here is derived from an EMBL/GenBank/DDBJ whole genome shotgun (WGS) entry which is preliminary data.</text>
</comment>
<comment type="subcellular location">
    <subcellularLocation>
        <location evidence="1">Bacterial flagellum basal body</location>
    </subcellularLocation>
</comment>
<evidence type="ECO:0000256" key="1">
    <source>
        <dbReference type="ARBA" id="ARBA00004117"/>
    </source>
</evidence>
<keyword evidence="3" id="KW-0282">Flagellum</keyword>
<evidence type="ECO:0000313" key="4">
    <source>
        <dbReference type="Proteomes" id="UP001553161"/>
    </source>
</evidence>
<reference evidence="3 4" key="1">
    <citation type="submission" date="2024-07" db="EMBL/GenBank/DDBJ databases">
        <authorList>
            <person name="Kang M."/>
        </authorList>
    </citation>
    <scope>NUCLEOTIDE SEQUENCE [LARGE SCALE GENOMIC DNA]</scope>
    <source>
        <strain evidence="3 4">DFM31</strain>
    </source>
</reference>
<dbReference type="EMBL" id="JBFBVU010000003">
    <property type="protein sequence ID" value="MEV8465965.1"/>
    <property type="molecule type" value="Genomic_DNA"/>
</dbReference>
<dbReference type="RefSeq" id="WP_366191776.1">
    <property type="nucleotide sequence ID" value="NZ_JBFBVU010000003.1"/>
</dbReference>
<dbReference type="Pfam" id="PF00460">
    <property type="entry name" value="Flg_bb_rod"/>
    <property type="match status" value="1"/>
</dbReference>
<keyword evidence="3" id="KW-0969">Cilium</keyword>
<keyword evidence="3" id="KW-0966">Cell projection</keyword>
<protein>
    <submittedName>
        <fullName evidence="3">Flagellar basal body protein</fullName>
    </submittedName>
</protein>